<evidence type="ECO:0000256" key="1">
    <source>
        <dbReference type="ARBA" id="ARBA00022723"/>
    </source>
</evidence>
<dbReference type="AlphaFoldDB" id="A0A815CEQ2"/>
<dbReference type="PANTHER" id="PTHR11477">
    <property type="entry name" value="TRANSCRIPTION FACTOR S-II ZINC FINGER DOMAIN-CONTAINING PROTEIN"/>
    <property type="match status" value="1"/>
</dbReference>
<feature type="region of interest" description="Disordered" evidence="5">
    <location>
        <begin position="1"/>
        <end position="22"/>
    </location>
</feature>
<feature type="compositionally biased region" description="Polar residues" evidence="5">
    <location>
        <begin position="554"/>
        <end position="563"/>
    </location>
</feature>
<evidence type="ECO:0000313" key="8">
    <source>
        <dbReference type="Proteomes" id="UP000663828"/>
    </source>
</evidence>
<dbReference type="InterPro" id="IPR003618">
    <property type="entry name" value="TFIIS_cen_dom"/>
</dbReference>
<dbReference type="InterPro" id="IPR037259">
    <property type="entry name" value="BRK_sf"/>
</dbReference>
<evidence type="ECO:0000259" key="6">
    <source>
        <dbReference type="PROSITE" id="PS51321"/>
    </source>
</evidence>
<feature type="domain" description="TFIIS central" evidence="6">
    <location>
        <begin position="356"/>
        <end position="476"/>
    </location>
</feature>
<evidence type="ECO:0000256" key="5">
    <source>
        <dbReference type="SAM" id="MobiDB-lite"/>
    </source>
</evidence>
<feature type="region of interest" description="Disordered" evidence="5">
    <location>
        <begin position="554"/>
        <end position="591"/>
    </location>
</feature>
<evidence type="ECO:0000256" key="3">
    <source>
        <dbReference type="ARBA" id="ARBA00022833"/>
    </source>
</evidence>
<dbReference type="EMBL" id="CAJNOR010002355">
    <property type="protein sequence ID" value="CAF1282710.1"/>
    <property type="molecule type" value="Genomic_DNA"/>
</dbReference>
<comment type="caution">
    <text evidence="7">The sequence shown here is derived from an EMBL/GenBank/DDBJ whole genome shotgun (WGS) entry which is preliminary data.</text>
</comment>
<feature type="compositionally biased region" description="Acidic residues" evidence="5">
    <location>
        <begin position="574"/>
        <end position="584"/>
    </location>
</feature>
<dbReference type="GO" id="GO:0008270">
    <property type="term" value="F:zinc ion binding"/>
    <property type="evidence" value="ECO:0007669"/>
    <property type="project" value="UniProtKB-KW"/>
</dbReference>
<accession>A0A815CEQ2</accession>
<feature type="compositionally biased region" description="Polar residues" evidence="5">
    <location>
        <begin position="973"/>
        <end position="984"/>
    </location>
</feature>
<dbReference type="PANTHER" id="PTHR11477:SF0">
    <property type="entry name" value="IP08861P-RELATED"/>
    <property type="match status" value="1"/>
</dbReference>
<proteinExistence type="predicted"/>
<dbReference type="Proteomes" id="UP000663828">
    <property type="component" value="Unassembled WGS sequence"/>
</dbReference>
<dbReference type="InterPro" id="IPR012921">
    <property type="entry name" value="SPOC_C"/>
</dbReference>
<dbReference type="SUPFAM" id="SSF46942">
    <property type="entry name" value="Elongation factor TFIIS domain 2"/>
    <property type="match status" value="1"/>
</dbReference>
<organism evidence="7 8">
    <name type="scientific">Adineta ricciae</name>
    <name type="common">Rotifer</name>
    <dbReference type="NCBI Taxonomy" id="249248"/>
    <lineage>
        <taxon>Eukaryota</taxon>
        <taxon>Metazoa</taxon>
        <taxon>Spiralia</taxon>
        <taxon>Gnathifera</taxon>
        <taxon>Rotifera</taxon>
        <taxon>Eurotatoria</taxon>
        <taxon>Bdelloidea</taxon>
        <taxon>Adinetida</taxon>
        <taxon>Adinetidae</taxon>
        <taxon>Adineta</taxon>
    </lineage>
</organism>
<feature type="region of interest" description="Disordered" evidence="5">
    <location>
        <begin position="1070"/>
        <end position="1108"/>
    </location>
</feature>
<evidence type="ECO:0000313" key="7">
    <source>
        <dbReference type="EMBL" id="CAF1282710.1"/>
    </source>
</evidence>
<keyword evidence="8" id="KW-1185">Reference proteome</keyword>
<keyword evidence="3" id="KW-0862">Zinc</keyword>
<dbReference type="Pfam" id="PF07744">
    <property type="entry name" value="SPOC"/>
    <property type="match status" value="1"/>
</dbReference>
<dbReference type="PROSITE" id="PS51321">
    <property type="entry name" value="TFIIS_CENTRAL"/>
    <property type="match status" value="1"/>
</dbReference>
<protein>
    <recommendedName>
        <fullName evidence="6">TFIIS central domain-containing protein</fullName>
    </recommendedName>
</protein>
<reference evidence="7" key="1">
    <citation type="submission" date="2021-02" db="EMBL/GenBank/DDBJ databases">
        <authorList>
            <person name="Nowell W R."/>
        </authorList>
    </citation>
    <scope>NUCLEOTIDE SEQUENCE</scope>
</reference>
<evidence type="ECO:0000256" key="2">
    <source>
        <dbReference type="ARBA" id="ARBA00022771"/>
    </source>
</evidence>
<gene>
    <name evidence="7" type="ORF">XAT740_LOCUS27905</name>
</gene>
<evidence type="ECO:0000256" key="4">
    <source>
        <dbReference type="ARBA" id="ARBA00023242"/>
    </source>
</evidence>
<keyword evidence="2" id="KW-0863">Zinc-finger</keyword>
<dbReference type="InterPro" id="IPR036575">
    <property type="entry name" value="TFIIS_cen_dom_sf"/>
</dbReference>
<dbReference type="Pfam" id="PF07500">
    <property type="entry name" value="TFIIS_M"/>
    <property type="match status" value="1"/>
</dbReference>
<sequence length="1108" mass="126479">MALHNSIQTSEGLIDNQKNPNNIVSDTTKANLHEYEINKKTYPKRNNRTKLNYRDLQRGMYEDIYESMHSRCNSNRPQQKYETIDLSLDDDERDPLCLCHKPRNDKQLMLQYSSCANCDEVTQNQASVSERTMNSVICPSCQDISRPVLQSTKSCDVCVPTQRKHSDLVYQNSKIKECRVLVKSLSQDESTKRFKTESSTKNQNYCIVRTCENPSKVGWIYCSSACIRRHINDTLQAIQRSQETTNEHIPTRSDILLYDSKSKQILDKNSVPKIEDLCVWLNQHPTYELRRSSSNQSKDSIQSSSSSSVNTKKFKLSSLSNITQQQPIKSKSILPKKKTIKALKVTKTSTDPTADIRCKVPIALYDKIIMRLEKNGEQSLINDDIRTLVYQIEEEMYNVYGKVDNSYKNKFRSLLANVSNMTNNFFYKRILSKEITAKQIVAMKPEDMLPPEVKEKRKDQFEKEVQMIMKAEQQKAEELARRARTKTNRSDLIDNYSFVSTYTAKEQSSSKEKLMEAVDKQPVDISMTKDQHILSVSPAVPHPTASVSKAVDSSTTAKFSSSLPVPDKKHDVCSENDSDNDYIEPESPTGADALIYDENEDEDEDENVDEIGDGTVVINDNCFQSSVSCQPMHLEGYNPLQTEMQTSSTSQSEPYSDLQHQWRGMICSTDVQIPCRSVHAYGDSNHLINHIPQQLIVLGRLRLTDLWDYVQESIFIRDVLILTLTSSSSLNLRNNDLFLQYIDTIQATRRAAVISKYTNTSHIRDMYILPADTKDCPKSVISALFLPTTFEAKQLFLVTIGSARKIPKSVVCLNEYLSMNHFTYKPIALQDETVTRDPRLTKSRDPRLNKTNAINENVALSATVTNDDAAKSSQSTNDELLKLTSDALQLIRHSSTIKSMHSIVASTSETLKANQRTDLRNSFLNDYVMILAEWQKAYENTLSPPVSVPGDNLVEENMDVVDDDQDTKEQEQLLPNTNQSLPSNDHQRKPRRKSRFSDILPTDVHHFEKLQLNAGLQKTNKNFTANNMELPQIKYMNKPILLVNSLTSTEKRPHFGGDVSLRNDNAVKSMRSTPTFDSSMQQQQKSKNRYSNRNYFKTEYHDLDQPEE</sequence>
<feature type="region of interest" description="Disordered" evidence="5">
    <location>
        <begin position="963"/>
        <end position="999"/>
    </location>
</feature>
<dbReference type="GO" id="GO:0005634">
    <property type="term" value="C:nucleus"/>
    <property type="evidence" value="ECO:0007669"/>
    <property type="project" value="TreeGrafter"/>
</dbReference>
<dbReference type="GO" id="GO:0006351">
    <property type="term" value="P:DNA-templated transcription"/>
    <property type="evidence" value="ECO:0007669"/>
    <property type="project" value="InterPro"/>
</dbReference>
<name>A0A815CEQ2_ADIRI</name>
<dbReference type="SUPFAM" id="SSF160481">
    <property type="entry name" value="BRK domain-like"/>
    <property type="match status" value="1"/>
</dbReference>
<feature type="compositionally biased region" description="Polar residues" evidence="5">
    <location>
        <begin position="1070"/>
        <end position="1095"/>
    </location>
</feature>
<feature type="compositionally biased region" description="Basic and acidic residues" evidence="5">
    <location>
        <begin position="1096"/>
        <end position="1108"/>
    </location>
</feature>
<dbReference type="SMART" id="SM00510">
    <property type="entry name" value="TFS2M"/>
    <property type="match status" value="1"/>
</dbReference>
<keyword evidence="1" id="KW-0479">Metal-binding</keyword>
<dbReference type="Gene3D" id="3.40.5.120">
    <property type="match status" value="1"/>
</dbReference>
<dbReference type="Gene3D" id="1.10.472.30">
    <property type="entry name" value="Transcription elongation factor S-II, central domain"/>
    <property type="match status" value="1"/>
</dbReference>
<keyword evidence="4" id="KW-0539">Nucleus</keyword>